<dbReference type="Proteomes" id="UP000190044">
    <property type="component" value="Unassembled WGS sequence"/>
</dbReference>
<dbReference type="EMBL" id="FUYP01000118">
    <property type="protein sequence ID" value="SKC12638.1"/>
    <property type="molecule type" value="Genomic_DNA"/>
</dbReference>
<name>A0A1T5GW98_9SPHN</name>
<keyword evidence="3" id="KW-1185">Reference proteome</keyword>
<reference evidence="3" key="1">
    <citation type="submission" date="2017-02" db="EMBL/GenBank/DDBJ databases">
        <authorList>
            <person name="Varghese N."/>
            <person name="Submissions S."/>
        </authorList>
    </citation>
    <scope>NUCLEOTIDE SEQUENCE [LARGE SCALE GENOMIC DNA]</scope>
    <source>
        <strain evidence="3">R11H</strain>
    </source>
</reference>
<evidence type="ECO:0000313" key="1">
    <source>
        <dbReference type="EMBL" id="SKC11476.1"/>
    </source>
</evidence>
<sequence length="94" mass="9553">MGGGVSFGTRGEAPRSDRHTAAGVFSSGRGLLVIVTCQVELLLKGRCGAWEPYQRSSGEILYEDETDNVAAFSGGVCGVQHGDGVSAGGGYAAS</sequence>
<protein>
    <submittedName>
        <fullName evidence="2">Uncharacterized protein</fullName>
    </submittedName>
</protein>
<reference evidence="2" key="2">
    <citation type="submission" date="2017-02" db="EMBL/GenBank/DDBJ databases">
        <authorList>
            <person name="Peterson S.W."/>
        </authorList>
    </citation>
    <scope>NUCLEOTIDE SEQUENCE [LARGE SCALE GENOMIC DNA]</scope>
    <source>
        <strain evidence="2">R11H</strain>
    </source>
</reference>
<accession>A0A1T5GW98</accession>
<organism evidence="2 3">
    <name type="scientific">Sphingopyxis flava</name>
    <dbReference type="NCBI Taxonomy" id="1507287"/>
    <lineage>
        <taxon>Bacteria</taxon>
        <taxon>Pseudomonadati</taxon>
        <taxon>Pseudomonadota</taxon>
        <taxon>Alphaproteobacteria</taxon>
        <taxon>Sphingomonadales</taxon>
        <taxon>Sphingomonadaceae</taxon>
        <taxon>Sphingopyxis</taxon>
    </lineage>
</organism>
<evidence type="ECO:0000313" key="3">
    <source>
        <dbReference type="Proteomes" id="UP000190044"/>
    </source>
</evidence>
<dbReference type="AlphaFoldDB" id="A0A1T5GW98"/>
<gene>
    <name evidence="1" type="ORF">SAMN06295937_11041</name>
    <name evidence="2" type="ORF">SAMN06295937_11181</name>
</gene>
<feature type="non-terminal residue" evidence="2">
    <location>
        <position position="94"/>
    </location>
</feature>
<evidence type="ECO:0000313" key="2">
    <source>
        <dbReference type="EMBL" id="SKC12638.1"/>
    </source>
</evidence>
<dbReference type="EMBL" id="FUYP01000104">
    <property type="protein sequence ID" value="SKC11476.1"/>
    <property type="molecule type" value="Genomic_DNA"/>
</dbReference>
<proteinExistence type="predicted"/>